<evidence type="ECO:0000313" key="1">
    <source>
        <dbReference type="EMBL" id="KHJ93670.1"/>
    </source>
</evidence>
<dbReference type="AlphaFoldDB" id="A0A0B1TE92"/>
<name>A0A0B1TE92_OESDE</name>
<protein>
    <recommendedName>
        <fullName evidence="3">SCP domain-containing protein</fullName>
    </recommendedName>
</protein>
<organism evidence="1 2">
    <name type="scientific">Oesophagostomum dentatum</name>
    <name type="common">Nodular worm</name>
    <dbReference type="NCBI Taxonomy" id="61180"/>
    <lineage>
        <taxon>Eukaryota</taxon>
        <taxon>Metazoa</taxon>
        <taxon>Ecdysozoa</taxon>
        <taxon>Nematoda</taxon>
        <taxon>Chromadorea</taxon>
        <taxon>Rhabditida</taxon>
        <taxon>Rhabditina</taxon>
        <taxon>Rhabditomorpha</taxon>
        <taxon>Strongyloidea</taxon>
        <taxon>Strongylidae</taxon>
        <taxon>Oesophagostomum</taxon>
    </lineage>
</organism>
<keyword evidence="2" id="KW-1185">Reference proteome</keyword>
<evidence type="ECO:0008006" key="3">
    <source>
        <dbReference type="Google" id="ProtNLM"/>
    </source>
</evidence>
<reference evidence="1 2" key="1">
    <citation type="submission" date="2014-03" db="EMBL/GenBank/DDBJ databases">
        <title>Draft genome of the hookworm Oesophagostomum dentatum.</title>
        <authorList>
            <person name="Mitreva M."/>
        </authorList>
    </citation>
    <scope>NUCLEOTIDE SEQUENCE [LARGE SCALE GENOMIC DNA]</scope>
    <source>
        <strain evidence="1 2">OD-Hann</strain>
    </source>
</reference>
<accession>A0A0B1TE92</accession>
<dbReference type="Gene3D" id="3.40.33.10">
    <property type="entry name" value="CAP"/>
    <property type="match status" value="1"/>
</dbReference>
<dbReference type="OrthoDB" id="414826at2759"/>
<sequence length="92" mass="10098">MMLRGSRLIKRGTPTKKELKIMIGSDLTTEIGCAVITCEEDEVLNVVCHYKTTLANAKKLYSTGPTCKKCPDGIETCVNGLCPPEETYDQIS</sequence>
<dbReference type="Proteomes" id="UP000053660">
    <property type="component" value="Unassembled WGS sequence"/>
</dbReference>
<proteinExistence type="predicted"/>
<dbReference type="InterPro" id="IPR035940">
    <property type="entry name" value="CAP_sf"/>
</dbReference>
<gene>
    <name evidence="1" type="ORF">OESDEN_06413</name>
</gene>
<evidence type="ECO:0000313" key="2">
    <source>
        <dbReference type="Proteomes" id="UP000053660"/>
    </source>
</evidence>
<dbReference type="EMBL" id="KN550661">
    <property type="protein sequence ID" value="KHJ93670.1"/>
    <property type="molecule type" value="Genomic_DNA"/>
</dbReference>